<organism evidence="3 4">
    <name type="scientific">Ureibacillus massiliensis 4400831 = CIP 108448 = CCUG 49529</name>
    <dbReference type="NCBI Taxonomy" id="1211035"/>
    <lineage>
        <taxon>Bacteria</taxon>
        <taxon>Bacillati</taxon>
        <taxon>Bacillota</taxon>
        <taxon>Bacilli</taxon>
        <taxon>Bacillales</taxon>
        <taxon>Caryophanaceae</taxon>
        <taxon>Ureibacillus</taxon>
    </lineage>
</organism>
<sequence length="93" mass="10866">MEKLFQYLLLGIVLLFLIWFVFQLFLFIIRNFQRLFAWFKLSPQQRKNRRKMNKTVKRIKRQSKYGSSDYSGSYSFTSTSSDCSDDGGGGGGD</sequence>
<comment type="caution">
    <text evidence="3">The sequence shown here is derived from an EMBL/GenBank/DDBJ whole genome shotgun (WGS) entry which is preliminary data.</text>
</comment>
<dbReference type="eggNOG" id="ENOG5030C7K">
    <property type="taxonomic scope" value="Bacteria"/>
</dbReference>
<protein>
    <submittedName>
        <fullName evidence="3">Uncharacterized protein</fullName>
    </submittedName>
</protein>
<keyword evidence="4" id="KW-1185">Reference proteome</keyword>
<proteinExistence type="predicted"/>
<evidence type="ECO:0000313" key="3">
    <source>
        <dbReference type="EMBL" id="KGR90455.1"/>
    </source>
</evidence>
<dbReference type="OrthoDB" id="2740468at2"/>
<evidence type="ECO:0000313" key="4">
    <source>
        <dbReference type="Proteomes" id="UP000030595"/>
    </source>
</evidence>
<keyword evidence="2" id="KW-0812">Transmembrane</keyword>
<feature type="compositionally biased region" description="Basic residues" evidence="1">
    <location>
        <begin position="46"/>
        <end position="63"/>
    </location>
</feature>
<keyword evidence="2" id="KW-0472">Membrane</keyword>
<name>A0A0A3J421_9BACL</name>
<evidence type="ECO:0000256" key="2">
    <source>
        <dbReference type="SAM" id="Phobius"/>
    </source>
</evidence>
<keyword evidence="2" id="KW-1133">Transmembrane helix</keyword>
<dbReference type="RefSeq" id="WP_036176888.1">
    <property type="nucleotide sequence ID" value="NZ_AVCZ01000019.1"/>
</dbReference>
<accession>A0A0A3J421</accession>
<dbReference type="EMBL" id="JPVQ01000019">
    <property type="protein sequence ID" value="KGR90455.1"/>
    <property type="molecule type" value="Genomic_DNA"/>
</dbReference>
<dbReference type="Proteomes" id="UP000030595">
    <property type="component" value="Unassembled WGS sequence"/>
</dbReference>
<dbReference type="AlphaFoldDB" id="A0A0A3J421"/>
<feature type="transmembrane region" description="Helical" evidence="2">
    <location>
        <begin position="6"/>
        <end position="29"/>
    </location>
</feature>
<feature type="region of interest" description="Disordered" evidence="1">
    <location>
        <begin position="45"/>
        <end position="93"/>
    </location>
</feature>
<reference evidence="3 4" key="1">
    <citation type="submission" date="2014-02" db="EMBL/GenBank/DDBJ databases">
        <title>Draft genome sequence of Lysinibacillus massiliensis CCUG 49529.</title>
        <authorList>
            <person name="Zhang F."/>
            <person name="Wang G."/>
            <person name="Zhang L."/>
        </authorList>
    </citation>
    <scope>NUCLEOTIDE SEQUENCE [LARGE SCALE GENOMIC DNA]</scope>
    <source>
        <strain evidence="3 4">CCUG 49529</strain>
    </source>
</reference>
<gene>
    <name evidence="3" type="ORF">CD30_11630</name>
</gene>
<evidence type="ECO:0000256" key="1">
    <source>
        <dbReference type="SAM" id="MobiDB-lite"/>
    </source>
</evidence>
<feature type="compositionally biased region" description="Low complexity" evidence="1">
    <location>
        <begin position="65"/>
        <end position="82"/>
    </location>
</feature>